<protein>
    <submittedName>
        <fullName evidence="2">Uncharacterized protein</fullName>
    </submittedName>
</protein>
<evidence type="ECO:0000313" key="3">
    <source>
        <dbReference type="Proteomes" id="UP000008021"/>
    </source>
</evidence>
<accession>A0A0E0E192</accession>
<dbReference type="EnsemblPlants" id="OMERI06G14350.1">
    <property type="protein sequence ID" value="OMERI06G14350.1"/>
    <property type="gene ID" value="OMERI06G14350"/>
</dbReference>
<feature type="transmembrane region" description="Helical" evidence="1">
    <location>
        <begin position="54"/>
        <end position="80"/>
    </location>
</feature>
<dbReference type="Gramene" id="OMERI06G14350.1">
    <property type="protein sequence ID" value="OMERI06G14350.1"/>
    <property type="gene ID" value="OMERI06G14350"/>
</dbReference>
<keyword evidence="1" id="KW-0812">Transmembrane</keyword>
<reference evidence="2" key="1">
    <citation type="submission" date="2015-04" db="UniProtKB">
        <authorList>
            <consortium name="EnsemblPlants"/>
        </authorList>
    </citation>
    <scope>IDENTIFICATION</scope>
</reference>
<dbReference type="Proteomes" id="UP000008021">
    <property type="component" value="Chromosome 6"/>
</dbReference>
<proteinExistence type="predicted"/>
<sequence length="159" mass="16860">MPPCRFAYARVTHHQEASVWGGGSSRVSTAAVVRKARASGAGAAPRDGENCACYGIVVSCVSLLLLCVFVSVVGVVRAFAAQGIDALPMIAYEPVGVAKKDSVDGARTMCGVSHREEEDEKIEERDRDSQGQLQTCWIPVASLSTICNSHVALHHSFSA</sequence>
<keyword evidence="3" id="KW-1185">Reference proteome</keyword>
<evidence type="ECO:0000256" key="1">
    <source>
        <dbReference type="SAM" id="Phobius"/>
    </source>
</evidence>
<keyword evidence="1" id="KW-1133">Transmembrane helix</keyword>
<dbReference type="AlphaFoldDB" id="A0A0E0E192"/>
<dbReference type="HOGENOM" id="CLU_1663528_0_0_1"/>
<keyword evidence="1" id="KW-0472">Membrane</keyword>
<reference evidence="2" key="2">
    <citation type="submission" date="2018-05" db="EMBL/GenBank/DDBJ databases">
        <title>OmerRS3 (Oryza meridionalis Reference Sequence Version 3).</title>
        <authorList>
            <person name="Zhang J."/>
            <person name="Kudrna D."/>
            <person name="Lee S."/>
            <person name="Talag J."/>
            <person name="Welchert J."/>
            <person name="Wing R.A."/>
        </authorList>
    </citation>
    <scope>NUCLEOTIDE SEQUENCE [LARGE SCALE GENOMIC DNA]</scope>
    <source>
        <strain evidence="2">cv. OR44</strain>
    </source>
</reference>
<evidence type="ECO:0000313" key="2">
    <source>
        <dbReference type="EnsemblPlants" id="OMERI06G14350.1"/>
    </source>
</evidence>
<name>A0A0E0E192_9ORYZ</name>
<organism evidence="2">
    <name type="scientific">Oryza meridionalis</name>
    <dbReference type="NCBI Taxonomy" id="40149"/>
    <lineage>
        <taxon>Eukaryota</taxon>
        <taxon>Viridiplantae</taxon>
        <taxon>Streptophyta</taxon>
        <taxon>Embryophyta</taxon>
        <taxon>Tracheophyta</taxon>
        <taxon>Spermatophyta</taxon>
        <taxon>Magnoliopsida</taxon>
        <taxon>Liliopsida</taxon>
        <taxon>Poales</taxon>
        <taxon>Poaceae</taxon>
        <taxon>BOP clade</taxon>
        <taxon>Oryzoideae</taxon>
        <taxon>Oryzeae</taxon>
        <taxon>Oryzinae</taxon>
        <taxon>Oryza</taxon>
    </lineage>
</organism>